<sequence>MWLIDYSSGQGAGSAQIMPFDAFPDSGDFKPLGSSTLRLAPNRFRTFVVNAAGARSLIEVFDVSLQSSGWRAKHVRSISHPLATHTPNSIVALSAQEFLVTQDHFFAYHAPPQDQLQSTIEMLYPASKGIIAAAAAATFRTAIATNTLPMLETVLAPALTWASICTVSHVNFTDSSASPTDSVGARIVIRDIIYSNGIALSPRGSTLAVALGQSPAVLLFDAKRGAEWYDRKLLKEKARVYLPMTVDNIMWSPAQSSSVPSDATSPVKMDNSVITAAGHPSGLALINAAKDPRNDAVNKAGSWAVRVSYLGSNTDADREADVDGGAPLPVSKRGVQKNQNGFGVRTLYQGAVTVKRSDGASQGLKTSTTAVWDRQSKTMLVTGLCGIPGLMTCRNFAL</sequence>
<proteinExistence type="predicted"/>
<dbReference type="Gene3D" id="2.120.10.30">
    <property type="entry name" value="TolB, C-terminal domain"/>
    <property type="match status" value="1"/>
</dbReference>
<dbReference type="AlphaFoldDB" id="A0A0P1BM92"/>
<evidence type="ECO:0008006" key="3">
    <source>
        <dbReference type="Google" id="ProtNLM"/>
    </source>
</evidence>
<accession>A0A0P1BM92</accession>
<dbReference type="EMBL" id="CCYA01000391">
    <property type="protein sequence ID" value="CEH16854.1"/>
    <property type="molecule type" value="Genomic_DNA"/>
</dbReference>
<name>A0A0P1BM92_9BASI</name>
<keyword evidence="2" id="KW-1185">Reference proteome</keyword>
<dbReference type="Proteomes" id="UP000054845">
    <property type="component" value="Unassembled WGS sequence"/>
</dbReference>
<protein>
    <recommendedName>
        <fullName evidence="3">Fucose-specific lectin</fullName>
    </recommendedName>
</protein>
<dbReference type="InterPro" id="IPR051288">
    <property type="entry name" value="Serum_paraoxonase/arylesterase"/>
</dbReference>
<dbReference type="InterPro" id="IPR011042">
    <property type="entry name" value="6-blade_b-propeller_TolB-like"/>
</dbReference>
<dbReference type="PANTHER" id="PTHR11799:SF30">
    <property type="entry name" value="SERUM PARAOXONASE_ARYLESTERASE 2"/>
    <property type="match status" value="1"/>
</dbReference>
<evidence type="ECO:0000313" key="1">
    <source>
        <dbReference type="EMBL" id="CEH16854.1"/>
    </source>
</evidence>
<evidence type="ECO:0000313" key="2">
    <source>
        <dbReference type="Proteomes" id="UP000054845"/>
    </source>
</evidence>
<reference evidence="1 2" key="1">
    <citation type="submission" date="2014-09" db="EMBL/GenBank/DDBJ databases">
        <authorList>
            <person name="Magalhaes I.L.F."/>
            <person name="Oliveira U."/>
            <person name="Santos F.R."/>
            <person name="Vidigal T.H.D.A."/>
            <person name="Brescovit A.D."/>
            <person name="Santos A.J."/>
        </authorList>
    </citation>
    <scope>NUCLEOTIDE SEQUENCE [LARGE SCALE GENOMIC DNA]</scope>
</reference>
<organism evidence="1 2">
    <name type="scientific">Ceraceosorus bombacis</name>
    <dbReference type="NCBI Taxonomy" id="401625"/>
    <lineage>
        <taxon>Eukaryota</taxon>
        <taxon>Fungi</taxon>
        <taxon>Dikarya</taxon>
        <taxon>Basidiomycota</taxon>
        <taxon>Ustilaginomycotina</taxon>
        <taxon>Exobasidiomycetes</taxon>
        <taxon>Ceraceosorales</taxon>
        <taxon>Ceraceosoraceae</taxon>
        <taxon>Ceraceosorus</taxon>
    </lineage>
</organism>
<dbReference type="PANTHER" id="PTHR11799">
    <property type="entry name" value="PARAOXONASE"/>
    <property type="match status" value="1"/>
</dbReference>
<dbReference type="OrthoDB" id="5307922at2759"/>
<dbReference type="SUPFAM" id="SSF63829">
    <property type="entry name" value="Calcium-dependent phosphotriesterase"/>
    <property type="match status" value="1"/>
</dbReference>